<comment type="caution">
    <text evidence="5">The sequence shown here is derived from an EMBL/GenBank/DDBJ whole genome shotgun (WGS) entry which is preliminary data.</text>
</comment>
<reference evidence="5" key="1">
    <citation type="submission" date="2020-01" db="EMBL/GenBank/DDBJ databases">
        <title>Genome sequence of Kobresia littledalei, the first chromosome-level genome in the family Cyperaceae.</title>
        <authorList>
            <person name="Qu G."/>
        </authorList>
    </citation>
    <scope>NUCLEOTIDE SEQUENCE</scope>
    <source>
        <strain evidence="5">C.B.Clarke</strain>
        <tissue evidence="5">Leaf</tissue>
    </source>
</reference>
<evidence type="ECO:0000313" key="5">
    <source>
        <dbReference type="EMBL" id="KAF3322159.1"/>
    </source>
</evidence>
<comment type="caution">
    <text evidence="2">Lacks conserved residue(s) required for the propagation of feature annotation.</text>
</comment>
<gene>
    <name evidence="5" type="ORF">FCM35_KLT13300</name>
</gene>
<dbReference type="EMBL" id="SWLB01000025">
    <property type="protein sequence ID" value="KAF3322159.1"/>
    <property type="molecule type" value="Genomic_DNA"/>
</dbReference>
<evidence type="ECO:0000313" key="6">
    <source>
        <dbReference type="Proteomes" id="UP000623129"/>
    </source>
</evidence>
<protein>
    <recommendedName>
        <fullName evidence="4">WRC domain-containing protein</fullName>
    </recommendedName>
</protein>
<feature type="domain" description="WRC" evidence="4">
    <location>
        <begin position="123"/>
        <end position="167"/>
    </location>
</feature>
<feature type="compositionally biased region" description="Basic and acidic residues" evidence="3">
    <location>
        <begin position="221"/>
        <end position="232"/>
    </location>
</feature>
<name>A0A833QNS3_9POAL</name>
<dbReference type="PANTHER" id="PTHR34680:SF3">
    <property type="entry name" value="EXPRESSED PROTEIN"/>
    <property type="match status" value="1"/>
</dbReference>
<evidence type="ECO:0000256" key="2">
    <source>
        <dbReference type="PROSITE-ProRule" id="PRU01002"/>
    </source>
</evidence>
<keyword evidence="6" id="KW-1185">Reference proteome</keyword>
<dbReference type="Pfam" id="PF08879">
    <property type="entry name" value="WRC"/>
    <property type="match status" value="1"/>
</dbReference>
<dbReference type="AlphaFoldDB" id="A0A833QNS3"/>
<evidence type="ECO:0000256" key="3">
    <source>
        <dbReference type="SAM" id="MobiDB-lite"/>
    </source>
</evidence>
<dbReference type="PANTHER" id="PTHR34680">
    <property type="entry name" value="EXPRESSED PROTEIN"/>
    <property type="match status" value="1"/>
</dbReference>
<sequence>MRIRKTVSKLLGSAIVYPSHHSPPSSDLWAPPVIDTVGLVCELNQSPWDVYPNLHLLNNNFQGLESSAISKKEEAVEETKEETLKVISENTGVILEISDNPIRFCQKPTSKSSKKKNEKRKKKDTIILCKKNDGKKWFCKRPAQLPHSLCEYHLSQSRSYYNTNKEKEASEFEVGCEPNKQKQKPRENGGRAASPYYYYNGFGPSDRKRRGGMSYSGGGHDTMHVADEERLNGCDAPEAGVDEEYGEEVAGELVSSPNEEEKRVPRKRGRKPVKCRSLKSLL</sequence>
<dbReference type="OrthoDB" id="787182at2759"/>
<dbReference type="InterPro" id="IPR014977">
    <property type="entry name" value="WRC_dom"/>
</dbReference>
<keyword evidence="1" id="KW-0539">Nucleus</keyword>
<evidence type="ECO:0000256" key="1">
    <source>
        <dbReference type="ARBA" id="ARBA00023242"/>
    </source>
</evidence>
<accession>A0A833QNS3</accession>
<feature type="compositionally biased region" description="Basic residues" evidence="3">
    <location>
        <begin position="264"/>
        <end position="282"/>
    </location>
</feature>
<organism evidence="5 6">
    <name type="scientific">Carex littledalei</name>
    <dbReference type="NCBI Taxonomy" id="544730"/>
    <lineage>
        <taxon>Eukaryota</taxon>
        <taxon>Viridiplantae</taxon>
        <taxon>Streptophyta</taxon>
        <taxon>Embryophyta</taxon>
        <taxon>Tracheophyta</taxon>
        <taxon>Spermatophyta</taxon>
        <taxon>Magnoliopsida</taxon>
        <taxon>Liliopsida</taxon>
        <taxon>Poales</taxon>
        <taxon>Cyperaceae</taxon>
        <taxon>Cyperoideae</taxon>
        <taxon>Cariceae</taxon>
        <taxon>Carex</taxon>
        <taxon>Carex subgen. Euthyceras</taxon>
    </lineage>
</organism>
<evidence type="ECO:0000259" key="4">
    <source>
        <dbReference type="PROSITE" id="PS51667"/>
    </source>
</evidence>
<dbReference type="Proteomes" id="UP000623129">
    <property type="component" value="Unassembled WGS sequence"/>
</dbReference>
<proteinExistence type="predicted"/>
<feature type="region of interest" description="Disordered" evidence="3">
    <location>
        <begin position="170"/>
        <end position="282"/>
    </location>
</feature>
<dbReference type="PROSITE" id="PS51667">
    <property type="entry name" value="WRC"/>
    <property type="match status" value="1"/>
</dbReference>
<feature type="compositionally biased region" description="Acidic residues" evidence="3">
    <location>
        <begin position="240"/>
        <end position="250"/>
    </location>
</feature>